<dbReference type="EMBL" id="BK015008">
    <property type="protein sequence ID" value="DAD86814.1"/>
    <property type="molecule type" value="Genomic_DNA"/>
</dbReference>
<evidence type="ECO:0000313" key="1">
    <source>
        <dbReference type="EMBL" id="DAD86814.1"/>
    </source>
</evidence>
<name>A0A8S5MWT8_9CAUD</name>
<accession>A0A8S5MWT8</accession>
<sequence>MTAGLWRGICWMVYRMTGLQRSIRRGTPMRR</sequence>
<proteinExistence type="predicted"/>
<reference evidence="1" key="1">
    <citation type="journal article" date="2021" name="Proc. Natl. Acad. Sci. U.S.A.">
        <title>A Catalog of Tens of Thousands of Viruses from Human Metagenomes Reveals Hidden Associations with Chronic Diseases.</title>
        <authorList>
            <person name="Tisza M.J."/>
            <person name="Buck C.B."/>
        </authorList>
    </citation>
    <scope>NUCLEOTIDE SEQUENCE</scope>
    <source>
        <strain evidence="1">Ct91l7</strain>
    </source>
</reference>
<protein>
    <submittedName>
        <fullName evidence="1">Uncharacterized protein</fullName>
    </submittedName>
</protein>
<organism evidence="1">
    <name type="scientific">Siphoviridae sp. ct91l7</name>
    <dbReference type="NCBI Taxonomy" id="2826173"/>
    <lineage>
        <taxon>Viruses</taxon>
        <taxon>Duplodnaviria</taxon>
        <taxon>Heunggongvirae</taxon>
        <taxon>Uroviricota</taxon>
        <taxon>Caudoviricetes</taxon>
    </lineage>
</organism>